<dbReference type="Pfam" id="PF07715">
    <property type="entry name" value="Plug"/>
    <property type="match status" value="1"/>
</dbReference>
<name>A0A7W5DNN9_9PORP</name>
<dbReference type="Gene3D" id="2.170.130.10">
    <property type="entry name" value="TonB-dependent receptor, plug domain"/>
    <property type="match status" value="1"/>
</dbReference>
<dbReference type="EMBL" id="JACHYB010000001">
    <property type="protein sequence ID" value="MBB3186157.1"/>
    <property type="molecule type" value="Genomic_DNA"/>
</dbReference>
<comment type="subcellular location">
    <subcellularLocation>
        <location evidence="1">Cell outer membrane</location>
    </subcellularLocation>
</comment>
<feature type="domain" description="TonB-dependent receptor plug" evidence="6">
    <location>
        <begin position="132"/>
        <end position="221"/>
    </location>
</feature>
<dbReference type="Gene3D" id="2.60.40.1120">
    <property type="entry name" value="Carboxypeptidase-like, regulatory domain"/>
    <property type="match status" value="1"/>
</dbReference>
<evidence type="ECO:0000259" key="7">
    <source>
        <dbReference type="Pfam" id="PF14905"/>
    </source>
</evidence>
<dbReference type="SUPFAM" id="SSF49464">
    <property type="entry name" value="Carboxypeptidase regulatory domain-like"/>
    <property type="match status" value="1"/>
</dbReference>
<evidence type="ECO:0000256" key="3">
    <source>
        <dbReference type="ARBA" id="ARBA00023237"/>
    </source>
</evidence>
<keyword evidence="9" id="KW-1185">Reference proteome</keyword>
<evidence type="ECO:0000259" key="6">
    <source>
        <dbReference type="Pfam" id="PF07715"/>
    </source>
</evidence>
<feature type="compositionally biased region" description="Low complexity" evidence="4">
    <location>
        <begin position="797"/>
        <end position="813"/>
    </location>
</feature>
<accession>A0A7W5DNN9</accession>
<dbReference type="GO" id="GO:0009279">
    <property type="term" value="C:cell outer membrane"/>
    <property type="evidence" value="ECO:0007669"/>
    <property type="project" value="UniProtKB-SubCell"/>
</dbReference>
<proteinExistence type="predicted"/>
<evidence type="ECO:0000256" key="2">
    <source>
        <dbReference type="ARBA" id="ARBA00023136"/>
    </source>
</evidence>
<dbReference type="InterPro" id="IPR012910">
    <property type="entry name" value="Plug_dom"/>
</dbReference>
<gene>
    <name evidence="8" type="ORF">FHX64_000320</name>
</gene>
<dbReference type="AlphaFoldDB" id="A0A7W5DNN9"/>
<sequence>MKKASFLIAIMLMVVSFVSAQTGGIKGIIIDGSTNQPMEYVNVVLKKGNPLTLFKGTISDSKGGYVLGKIPDGNYQLELSFIGYTTYQKAITIQNKIVNIGSITLQVNSKTLHEVQVEAQAPQMQLDIDKKVFTVNQSIASAGASAAEMLQNIPSVSVDVNGNVSLRNNSNVEIWINGKPAGITSDNEGDILQEMPAGSIEKVEVITNPSAKYSAEGSAGILNLILKDSAKPGYYGSISGGFSVPDRGKVGYNGGFNFNYTSPKVDAYASIGRRDMKFSGGGWSNRYVLNPANGDTLSSLKQTSTADRHFSGTFMRAGLNYHLNKMNSIGFSGFMMFGNGVMSNINDNQTFSATNDLMGQYFRNTATGGNRKMYHIDLDYEHKFDNNGSNLTSSLSFSSHPSSMENNYSQWITPNAITSTQQETTKGKSPQAEFKLDYTKLFTQNSKLQAGFDGNYQEQYSDVKGVTNGVPDPSITNLFDYFERDYAAYTTYGNKWGKFSTQIGLRGEYSYINFSTGQQDYTIHYLQPFPSVFLDYAIDPNNEFQLNYTRRLNRPRGRSINPFVNISDSTNWSFGNPNLAPEYINSFEINYLKSWTSHTLSASLFYHYTTNGIQSVQWLQNGIMMNTYMNGSKTLAGGLETILRDNFFRFFNLTTTVDLYYNKLFASQFDQDNQIINIPEQSSFTWNLKSIANVMLPANLSAQITGSYTAPYYISQGKNLGSYEIDLGIRQMLFRKKLILNLNIRDLFNSDRSKIETWGSNYKQESLNYFNGRMVMFNITYNFGNSHPSRNGKKPETNNTNNTNNMDNMMDGM</sequence>
<dbReference type="RefSeq" id="WP_183412094.1">
    <property type="nucleotide sequence ID" value="NZ_JACHYB010000001.1"/>
</dbReference>
<dbReference type="InterPro" id="IPR037066">
    <property type="entry name" value="Plug_dom_sf"/>
</dbReference>
<dbReference type="SUPFAM" id="SSF56935">
    <property type="entry name" value="Porins"/>
    <property type="match status" value="1"/>
</dbReference>
<keyword evidence="2" id="KW-0472">Membrane</keyword>
<feature type="signal peptide" evidence="5">
    <location>
        <begin position="1"/>
        <end position="20"/>
    </location>
</feature>
<dbReference type="InterPro" id="IPR008969">
    <property type="entry name" value="CarboxyPept-like_regulatory"/>
</dbReference>
<dbReference type="Proteomes" id="UP000544222">
    <property type="component" value="Unassembled WGS sequence"/>
</dbReference>
<evidence type="ECO:0000256" key="1">
    <source>
        <dbReference type="ARBA" id="ARBA00004442"/>
    </source>
</evidence>
<dbReference type="Pfam" id="PF13715">
    <property type="entry name" value="CarbopepD_reg_2"/>
    <property type="match status" value="1"/>
</dbReference>
<keyword evidence="8" id="KW-0675">Receptor</keyword>
<reference evidence="8 9" key="1">
    <citation type="submission" date="2020-08" db="EMBL/GenBank/DDBJ databases">
        <title>Genomic Encyclopedia of Type Strains, Phase IV (KMG-IV): sequencing the most valuable type-strain genomes for metagenomic binning, comparative biology and taxonomic classification.</title>
        <authorList>
            <person name="Goeker M."/>
        </authorList>
    </citation>
    <scope>NUCLEOTIDE SEQUENCE [LARGE SCALE GENOMIC DNA]</scope>
    <source>
        <strain evidence="8 9">DSM 27471</strain>
    </source>
</reference>
<evidence type="ECO:0000256" key="4">
    <source>
        <dbReference type="SAM" id="MobiDB-lite"/>
    </source>
</evidence>
<dbReference type="InterPro" id="IPR036942">
    <property type="entry name" value="Beta-barrel_TonB_sf"/>
</dbReference>
<evidence type="ECO:0000313" key="9">
    <source>
        <dbReference type="Proteomes" id="UP000544222"/>
    </source>
</evidence>
<dbReference type="Gene3D" id="2.40.170.20">
    <property type="entry name" value="TonB-dependent receptor, beta-barrel domain"/>
    <property type="match status" value="1"/>
</dbReference>
<feature type="chain" id="PRO_5031456252" evidence="5">
    <location>
        <begin position="21"/>
        <end position="813"/>
    </location>
</feature>
<feature type="region of interest" description="Disordered" evidence="4">
    <location>
        <begin position="786"/>
        <end position="813"/>
    </location>
</feature>
<keyword evidence="3" id="KW-0998">Cell outer membrane</keyword>
<organism evidence="8 9">
    <name type="scientific">Microbacter margulisiae</name>
    <dbReference type="NCBI Taxonomy" id="1350067"/>
    <lineage>
        <taxon>Bacteria</taxon>
        <taxon>Pseudomonadati</taxon>
        <taxon>Bacteroidota</taxon>
        <taxon>Bacteroidia</taxon>
        <taxon>Bacteroidales</taxon>
        <taxon>Porphyromonadaceae</taxon>
        <taxon>Microbacter</taxon>
    </lineage>
</organism>
<dbReference type="InterPro" id="IPR041700">
    <property type="entry name" value="OMP_b-brl_3"/>
</dbReference>
<dbReference type="Pfam" id="PF14905">
    <property type="entry name" value="OMP_b-brl_3"/>
    <property type="match status" value="1"/>
</dbReference>
<evidence type="ECO:0000313" key="8">
    <source>
        <dbReference type="EMBL" id="MBB3186157.1"/>
    </source>
</evidence>
<feature type="domain" description="Outer membrane protein beta-barrel" evidence="7">
    <location>
        <begin position="382"/>
        <end position="781"/>
    </location>
</feature>
<evidence type="ECO:0000256" key="5">
    <source>
        <dbReference type="SAM" id="SignalP"/>
    </source>
</evidence>
<keyword evidence="5" id="KW-0732">Signal</keyword>
<comment type="caution">
    <text evidence="8">The sequence shown here is derived from an EMBL/GenBank/DDBJ whole genome shotgun (WGS) entry which is preliminary data.</text>
</comment>
<protein>
    <submittedName>
        <fullName evidence="8">Outer membrane receptor protein involved in Fe transport</fullName>
    </submittedName>
</protein>